<evidence type="ECO:0000313" key="2">
    <source>
        <dbReference type="EMBL" id="ATF27593.1"/>
    </source>
</evidence>
<name>A0A291C2A3_CONPC</name>
<proteinExistence type="evidence at transcript level"/>
<sequence length="85" mass="9414">MNTAGRLLLLCLTLGLVFESLGKTVPDDVNAERDTDPFHKDARQLEILSRSDCGGRSCKYGCCVNINGKKRCIIDCNRPDLQSLQ</sequence>
<dbReference type="AlphaFoldDB" id="A0A291C2A3"/>
<reference evidence="2" key="2">
    <citation type="submission" date="2017-07" db="EMBL/GenBank/DDBJ databases">
        <authorList>
            <person name="Sun Z.S."/>
            <person name="Albrecht U."/>
            <person name="Echele G."/>
            <person name="Lee C.C."/>
        </authorList>
    </citation>
    <scope>NUCLEOTIDE SEQUENCE</scope>
    <source>
        <strain evidence="2">H_Ps1</strain>
    </source>
</reference>
<feature type="signal peptide" evidence="1">
    <location>
        <begin position="1"/>
        <end position="22"/>
    </location>
</feature>
<accession>A0A291C2A3</accession>
<feature type="chain" id="PRO_5012200297" evidence="1">
    <location>
        <begin position="23"/>
        <end position="85"/>
    </location>
</feature>
<keyword evidence="1" id="KW-0732">Signal</keyword>
<reference evidence="2" key="1">
    <citation type="journal article" date="2017" name="Genome Biol. Evol.">
        <title>Divergence of the Venom Exogene Repertoire in Two Sister Species of Turriconus.</title>
        <authorList>
            <person name="Li Q."/>
            <person name="Barghi N."/>
            <person name="Lu A."/>
            <person name="Fedosov A.E."/>
            <person name="Bandyopadhyay P.K."/>
            <person name="Lluisma A.O."/>
            <person name="Concepcion G.P."/>
            <person name="Yandell M."/>
            <person name="Olivera B.M."/>
            <person name="Safavi-Hemami H."/>
        </authorList>
    </citation>
    <scope>NUCLEOTIDE SEQUENCE</scope>
    <source>
        <strain evidence="2">H_Ps1</strain>
    </source>
</reference>
<dbReference type="EMBL" id="MF576759">
    <property type="protein sequence ID" value="ATF27593.1"/>
    <property type="molecule type" value="mRNA"/>
</dbReference>
<protein>
    <submittedName>
        <fullName evidence="2">Conotoxin</fullName>
    </submittedName>
</protein>
<evidence type="ECO:0000256" key="1">
    <source>
        <dbReference type="SAM" id="SignalP"/>
    </source>
</evidence>
<organism evidence="2">
    <name type="scientific">Conus praecellens</name>
    <name type="common">Admirable cone</name>
    <dbReference type="NCBI Taxonomy" id="128530"/>
    <lineage>
        <taxon>Eukaryota</taxon>
        <taxon>Metazoa</taxon>
        <taxon>Spiralia</taxon>
        <taxon>Lophotrochozoa</taxon>
        <taxon>Mollusca</taxon>
        <taxon>Gastropoda</taxon>
        <taxon>Caenogastropoda</taxon>
        <taxon>Neogastropoda</taxon>
        <taxon>Conoidea</taxon>
        <taxon>Conidae</taxon>
        <taxon>Conus</taxon>
        <taxon>Turriconus</taxon>
    </lineage>
</organism>